<sequence>MSASAAETETGDITELGYLLESGSDRIGALDFQHSATEYLSRPCC</sequence>
<gene>
    <name evidence="1" type="ORF">ACFFHW_08840</name>
</gene>
<comment type="caution">
    <text evidence="1">The sequence shown here is derived from an EMBL/GenBank/DDBJ whole genome shotgun (WGS) entry which is preliminary data.</text>
</comment>
<dbReference type="Proteomes" id="UP001589814">
    <property type="component" value="Unassembled WGS sequence"/>
</dbReference>
<keyword evidence="2" id="KW-1185">Reference proteome</keyword>
<name>A0ABV6G3U3_9GAMM</name>
<proteinExistence type="predicted"/>
<dbReference type="RefSeq" id="WP_019952356.1">
    <property type="nucleotide sequence ID" value="NZ_JBHLVX010000033.1"/>
</dbReference>
<dbReference type="EMBL" id="JBHLVX010000033">
    <property type="protein sequence ID" value="MFC0268086.1"/>
    <property type="molecule type" value="Genomic_DNA"/>
</dbReference>
<reference evidence="1 2" key="1">
    <citation type="submission" date="2024-09" db="EMBL/GenBank/DDBJ databases">
        <authorList>
            <person name="Sun Q."/>
            <person name="Mori K."/>
        </authorList>
    </citation>
    <scope>NUCLEOTIDE SEQUENCE [LARGE SCALE GENOMIC DNA]</scope>
    <source>
        <strain evidence="1 2">CCM 7415</strain>
    </source>
</reference>
<accession>A0ABV6G3U3</accession>
<evidence type="ECO:0000313" key="1">
    <source>
        <dbReference type="EMBL" id="MFC0268086.1"/>
    </source>
</evidence>
<organism evidence="1 2">
    <name type="scientific">Kushneria aurantia</name>
    <dbReference type="NCBI Taxonomy" id="504092"/>
    <lineage>
        <taxon>Bacteria</taxon>
        <taxon>Pseudomonadati</taxon>
        <taxon>Pseudomonadota</taxon>
        <taxon>Gammaproteobacteria</taxon>
        <taxon>Oceanospirillales</taxon>
        <taxon>Halomonadaceae</taxon>
        <taxon>Kushneria</taxon>
    </lineage>
</organism>
<protein>
    <submittedName>
        <fullName evidence="1">Uncharacterized protein</fullName>
    </submittedName>
</protein>
<evidence type="ECO:0000313" key="2">
    <source>
        <dbReference type="Proteomes" id="UP001589814"/>
    </source>
</evidence>